<evidence type="ECO:0000259" key="5">
    <source>
        <dbReference type="PROSITE" id="PS50865"/>
    </source>
</evidence>
<evidence type="ECO:0000256" key="1">
    <source>
        <dbReference type="ARBA" id="ARBA00022723"/>
    </source>
</evidence>
<feature type="domain" description="MYND-type" evidence="5">
    <location>
        <begin position="332"/>
        <end position="375"/>
    </location>
</feature>
<dbReference type="Pfam" id="PF01753">
    <property type="entry name" value="zf-MYND"/>
    <property type="match status" value="1"/>
</dbReference>
<gene>
    <name evidence="6" type="ORF">KFL_000520100</name>
</gene>
<dbReference type="InterPro" id="IPR002893">
    <property type="entry name" value="Znf_MYND"/>
</dbReference>
<evidence type="ECO:0000256" key="2">
    <source>
        <dbReference type="ARBA" id="ARBA00022771"/>
    </source>
</evidence>
<sequence length="387" mass="42642">MAVDPIDVDDFASQLLSDNSYELTMAMLKGPELQEAEVAGSTWPPRLLQEVAIYGQGSVLQKLIRQILAGKDKAGAGPGYAFDIEGGNSLGFAAMGALTMVTMSRPAAQLCLALHEGFEQRLFQMFLENAMLIRALPDWDSDPLMYASFGIELVANLARVSAALRQIMQGISRFVPLLEYLVSVEHAKKARPEAVTGIRTQVARLMLVLSVSPDCQEWFRESGLVRVITTICETTKPGAKGEAVMACLVALLRMSESPEGLAILKAQSALMSILKRQTKKINSQCPELWRPLERRLFQGQDRSIPAFGAGDKEIWKLARKTGFNGMAVTCSLSNCTTKQEYVSGTKFSKCGRCGVAHYCSKEHQLLHWRTHKKHCFKKEKIPGTDIG</sequence>
<dbReference type="PROSITE" id="PS50865">
    <property type="entry name" value="ZF_MYND_2"/>
    <property type="match status" value="1"/>
</dbReference>
<evidence type="ECO:0000313" key="7">
    <source>
        <dbReference type="Proteomes" id="UP000054558"/>
    </source>
</evidence>
<dbReference type="SUPFAM" id="SSF48371">
    <property type="entry name" value="ARM repeat"/>
    <property type="match status" value="1"/>
</dbReference>
<dbReference type="EMBL" id="DF237001">
    <property type="protein sequence ID" value="GAQ80340.1"/>
    <property type="molecule type" value="Genomic_DNA"/>
</dbReference>
<dbReference type="Gene3D" id="1.25.10.10">
    <property type="entry name" value="Leucine-rich Repeat Variant"/>
    <property type="match status" value="1"/>
</dbReference>
<dbReference type="OrthoDB" id="432970at2759"/>
<dbReference type="SUPFAM" id="SSF144232">
    <property type="entry name" value="HIT/MYND zinc finger-like"/>
    <property type="match status" value="1"/>
</dbReference>
<dbReference type="GO" id="GO:0008270">
    <property type="term" value="F:zinc ion binding"/>
    <property type="evidence" value="ECO:0007669"/>
    <property type="project" value="UniProtKB-KW"/>
</dbReference>
<name>A0A1Y1HNX4_KLENI</name>
<dbReference type="Proteomes" id="UP000054558">
    <property type="component" value="Unassembled WGS sequence"/>
</dbReference>
<evidence type="ECO:0000256" key="3">
    <source>
        <dbReference type="ARBA" id="ARBA00022833"/>
    </source>
</evidence>
<proteinExistence type="predicted"/>
<evidence type="ECO:0000313" key="6">
    <source>
        <dbReference type="EMBL" id="GAQ80340.1"/>
    </source>
</evidence>
<dbReference type="InterPro" id="IPR016024">
    <property type="entry name" value="ARM-type_fold"/>
</dbReference>
<keyword evidence="2 4" id="KW-0863">Zinc-finger</keyword>
<evidence type="ECO:0000256" key="4">
    <source>
        <dbReference type="PROSITE-ProRule" id="PRU00134"/>
    </source>
</evidence>
<protein>
    <recommendedName>
        <fullName evidence="5">MYND-type domain-containing protein</fullName>
    </recommendedName>
</protein>
<keyword evidence="1" id="KW-0479">Metal-binding</keyword>
<organism evidence="6 7">
    <name type="scientific">Klebsormidium nitens</name>
    <name type="common">Green alga</name>
    <name type="synonym">Ulothrix nitens</name>
    <dbReference type="NCBI Taxonomy" id="105231"/>
    <lineage>
        <taxon>Eukaryota</taxon>
        <taxon>Viridiplantae</taxon>
        <taxon>Streptophyta</taxon>
        <taxon>Klebsormidiophyceae</taxon>
        <taxon>Klebsormidiales</taxon>
        <taxon>Klebsormidiaceae</taxon>
        <taxon>Klebsormidium</taxon>
    </lineage>
</organism>
<dbReference type="InterPro" id="IPR011989">
    <property type="entry name" value="ARM-like"/>
</dbReference>
<reference evidence="6 7" key="1">
    <citation type="journal article" date="2014" name="Nat. Commun.">
        <title>Klebsormidium flaccidum genome reveals primary factors for plant terrestrial adaptation.</title>
        <authorList>
            <person name="Hori K."/>
            <person name="Maruyama F."/>
            <person name="Fujisawa T."/>
            <person name="Togashi T."/>
            <person name="Yamamoto N."/>
            <person name="Seo M."/>
            <person name="Sato S."/>
            <person name="Yamada T."/>
            <person name="Mori H."/>
            <person name="Tajima N."/>
            <person name="Moriyama T."/>
            <person name="Ikeuchi M."/>
            <person name="Watanabe M."/>
            <person name="Wada H."/>
            <person name="Kobayashi K."/>
            <person name="Saito M."/>
            <person name="Masuda T."/>
            <person name="Sasaki-Sekimoto Y."/>
            <person name="Mashiguchi K."/>
            <person name="Awai K."/>
            <person name="Shimojima M."/>
            <person name="Masuda S."/>
            <person name="Iwai M."/>
            <person name="Nobusawa T."/>
            <person name="Narise T."/>
            <person name="Kondo S."/>
            <person name="Saito H."/>
            <person name="Sato R."/>
            <person name="Murakawa M."/>
            <person name="Ihara Y."/>
            <person name="Oshima-Yamada Y."/>
            <person name="Ohtaka K."/>
            <person name="Satoh M."/>
            <person name="Sonobe K."/>
            <person name="Ishii M."/>
            <person name="Ohtani R."/>
            <person name="Kanamori-Sato M."/>
            <person name="Honoki R."/>
            <person name="Miyazaki D."/>
            <person name="Mochizuki H."/>
            <person name="Umetsu J."/>
            <person name="Higashi K."/>
            <person name="Shibata D."/>
            <person name="Kamiya Y."/>
            <person name="Sato N."/>
            <person name="Nakamura Y."/>
            <person name="Tabata S."/>
            <person name="Ida S."/>
            <person name="Kurokawa K."/>
            <person name="Ohta H."/>
        </authorList>
    </citation>
    <scope>NUCLEOTIDE SEQUENCE [LARGE SCALE GENOMIC DNA]</scope>
    <source>
        <strain evidence="6 7">NIES-2285</strain>
    </source>
</reference>
<accession>A0A1Y1HNX4</accession>
<keyword evidence="3" id="KW-0862">Zinc</keyword>
<dbReference type="AlphaFoldDB" id="A0A1Y1HNX4"/>
<dbReference type="Gene3D" id="6.10.140.2220">
    <property type="match status" value="1"/>
</dbReference>
<keyword evidence="7" id="KW-1185">Reference proteome</keyword>